<dbReference type="AlphaFoldDB" id="A0A2W5N5I9"/>
<keyword evidence="1" id="KW-0812">Transmembrane</keyword>
<evidence type="ECO:0000313" key="3">
    <source>
        <dbReference type="Proteomes" id="UP000249185"/>
    </source>
</evidence>
<comment type="caution">
    <text evidence="2">The sequence shown here is derived from an EMBL/GenBank/DDBJ whole genome shotgun (WGS) entry which is preliminary data.</text>
</comment>
<dbReference type="EMBL" id="QFPW01000010">
    <property type="protein sequence ID" value="PZQ48761.1"/>
    <property type="molecule type" value="Genomic_DNA"/>
</dbReference>
<accession>A0A2W5N5I9</accession>
<reference evidence="2 3" key="1">
    <citation type="submission" date="2017-08" db="EMBL/GenBank/DDBJ databases">
        <title>Infants hospitalized years apart are colonized by the same room-sourced microbial strains.</title>
        <authorList>
            <person name="Brooks B."/>
            <person name="Olm M.R."/>
            <person name="Firek B.A."/>
            <person name="Baker R."/>
            <person name="Thomas B.C."/>
            <person name="Morowitz M.J."/>
            <person name="Banfield J.F."/>
        </authorList>
    </citation>
    <scope>NUCLEOTIDE SEQUENCE [LARGE SCALE GENOMIC DNA]</scope>
    <source>
        <strain evidence="2">S2_005_002_R2_34</strain>
    </source>
</reference>
<name>A0A2W5N5I9_RHOSU</name>
<evidence type="ECO:0000313" key="2">
    <source>
        <dbReference type="EMBL" id="PZQ48761.1"/>
    </source>
</evidence>
<dbReference type="Proteomes" id="UP000249185">
    <property type="component" value="Unassembled WGS sequence"/>
</dbReference>
<gene>
    <name evidence="2" type="ORF">DI556_13160</name>
</gene>
<organism evidence="2 3">
    <name type="scientific">Rhodovulum sulfidophilum</name>
    <name type="common">Rhodobacter sulfidophilus</name>
    <dbReference type="NCBI Taxonomy" id="35806"/>
    <lineage>
        <taxon>Bacteria</taxon>
        <taxon>Pseudomonadati</taxon>
        <taxon>Pseudomonadota</taxon>
        <taxon>Alphaproteobacteria</taxon>
        <taxon>Rhodobacterales</taxon>
        <taxon>Paracoccaceae</taxon>
        <taxon>Rhodovulum</taxon>
    </lineage>
</organism>
<feature type="transmembrane region" description="Helical" evidence="1">
    <location>
        <begin position="50"/>
        <end position="72"/>
    </location>
</feature>
<proteinExistence type="predicted"/>
<sequence length="84" mass="9028">MSVHRVLAAFLAVELFVLAYAVDVVLRLGTAERTALTEHFLDPTLGRNAAGAPLSFALFVVPAAVLLFAAGAPRGRLRDRSRPR</sequence>
<protein>
    <submittedName>
        <fullName evidence="2">Uncharacterized protein</fullName>
    </submittedName>
</protein>
<keyword evidence="1" id="KW-1133">Transmembrane helix</keyword>
<keyword evidence="1" id="KW-0472">Membrane</keyword>
<evidence type="ECO:0000256" key="1">
    <source>
        <dbReference type="SAM" id="Phobius"/>
    </source>
</evidence>